<evidence type="ECO:0000259" key="5">
    <source>
        <dbReference type="PROSITE" id="PS50977"/>
    </source>
</evidence>
<sequence length="193" mass="21330">MKTQLPTTRDKILSTAERLIYQQGIQATSLDALVKVSGVARKSIYHHFTNKDDIAIAVLDARDDRWMHWFCEETEKAATPHARLIEMFNVLASWFASPEFYGCAFINTACEIGDAEAPVRAICKRHKQRLLSYVQHLCEQAGCAEPEPLARQLLILIDGAITVARVTGDIHAAESAKSVALALLQPANVSTTP</sequence>
<evidence type="ECO:0000313" key="6">
    <source>
        <dbReference type="EMBL" id="WZW00224.1"/>
    </source>
</evidence>
<feature type="DNA-binding region" description="H-T-H motif" evidence="4">
    <location>
        <begin position="29"/>
        <end position="48"/>
    </location>
</feature>
<dbReference type="RefSeq" id="WP_342325128.1">
    <property type="nucleotide sequence ID" value="NZ_CP151800.1"/>
</dbReference>
<evidence type="ECO:0000256" key="2">
    <source>
        <dbReference type="ARBA" id="ARBA00023125"/>
    </source>
</evidence>
<accession>A0ABZ3BA63</accession>
<protein>
    <submittedName>
        <fullName evidence="6">TetR/AcrR family transcriptional regulator</fullName>
    </submittedName>
</protein>
<evidence type="ECO:0000256" key="1">
    <source>
        <dbReference type="ARBA" id="ARBA00023015"/>
    </source>
</evidence>
<dbReference type="Pfam" id="PF00440">
    <property type="entry name" value="TetR_N"/>
    <property type="match status" value="1"/>
</dbReference>
<dbReference type="SUPFAM" id="SSF48498">
    <property type="entry name" value="Tetracyclin repressor-like, C-terminal domain"/>
    <property type="match status" value="1"/>
</dbReference>
<keyword evidence="1" id="KW-0805">Transcription regulation</keyword>
<reference evidence="6 7" key="1">
    <citation type="submission" date="2024-04" db="EMBL/GenBank/DDBJ databases">
        <title>Kosakonia calanthae sp. nov., a halophilic bacterium isolated from leaves of Calanthe tiplacata.</title>
        <authorList>
            <person name="Wu P."/>
        </authorList>
    </citation>
    <scope>NUCLEOTIDE SEQUENCE [LARGE SCALE GENOMIC DNA]</scope>
    <source>
        <strain evidence="6 7">BYX6</strain>
    </source>
</reference>
<name>A0ABZ3BA63_9ENTR</name>
<keyword evidence="3" id="KW-0804">Transcription</keyword>
<dbReference type="InterPro" id="IPR009057">
    <property type="entry name" value="Homeodomain-like_sf"/>
</dbReference>
<dbReference type="PANTHER" id="PTHR47506:SF3">
    <property type="entry name" value="HTH-TYPE TRANSCRIPTIONAL REGULATOR LMRA"/>
    <property type="match status" value="1"/>
</dbReference>
<dbReference type="PRINTS" id="PR00455">
    <property type="entry name" value="HTHTETR"/>
</dbReference>
<keyword evidence="7" id="KW-1185">Reference proteome</keyword>
<feature type="domain" description="HTH tetR-type" evidence="5">
    <location>
        <begin position="6"/>
        <end position="66"/>
    </location>
</feature>
<dbReference type="InterPro" id="IPR011075">
    <property type="entry name" value="TetR_C"/>
</dbReference>
<keyword evidence="2 4" id="KW-0238">DNA-binding</keyword>
<dbReference type="PROSITE" id="PS50977">
    <property type="entry name" value="HTH_TETR_2"/>
    <property type="match status" value="1"/>
</dbReference>
<evidence type="ECO:0000256" key="3">
    <source>
        <dbReference type="ARBA" id="ARBA00023163"/>
    </source>
</evidence>
<evidence type="ECO:0000313" key="7">
    <source>
        <dbReference type="Proteomes" id="UP001466893"/>
    </source>
</evidence>
<gene>
    <name evidence="6" type="ORF">AAEY27_10210</name>
</gene>
<organism evidence="6 7">
    <name type="scientific">Kosakonia calanthes</name>
    <dbReference type="NCBI Taxonomy" id="3139408"/>
    <lineage>
        <taxon>Bacteria</taxon>
        <taxon>Pseudomonadati</taxon>
        <taxon>Pseudomonadota</taxon>
        <taxon>Gammaproteobacteria</taxon>
        <taxon>Enterobacterales</taxon>
        <taxon>Enterobacteriaceae</taxon>
        <taxon>Kosakonia</taxon>
    </lineage>
</organism>
<dbReference type="InterPro" id="IPR036271">
    <property type="entry name" value="Tet_transcr_reg_TetR-rel_C_sf"/>
</dbReference>
<dbReference type="PANTHER" id="PTHR47506">
    <property type="entry name" value="TRANSCRIPTIONAL REGULATORY PROTEIN"/>
    <property type="match status" value="1"/>
</dbReference>
<evidence type="ECO:0000256" key="4">
    <source>
        <dbReference type="PROSITE-ProRule" id="PRU00335"/>
    </source>
</evidence>
<dbReference type="Pfam" id="PF16925">
    <property type="entry name" value="TetR_C_13"/>
    <property type="match status" value="1"/>
</dbReference>
<dbReference type="SUPFAM" id="SSF46689">
    <property type="entry name" value="Homeodomain-like"/>
    <property type="match status" value="1"/>
</dbReference>
<dbReference type="Proteomes" id="UP001466893">
    <property type="component" value="Chromosome"/>
</dbReference>
<dbReference type="Gene3D" id="1.10.357.10">
    <property type="entry name" value="Tetracycline Repressor, domain 2"/>
    <property type="match status" value="1"/>
</dbReference>
<dbReference type="EMBL" id="CP151800">
    <property type="protein sequence ID" value="WZW00224.1"/>
    <property type="molecule type" value="Genomic_DNA"/>
</dbReference>
<dbReference type="InterPro" id="IPR001647">
    <property type="entry name" value="HTH_TetR"/>
</dbReference>
<proteinExistence type="predicted"/>